<dbReference type="InterPro" id="IPR027417">
    <property type="entry name" value="P-loop_NTPase"/>
</dbReference>
<evidence type="ECO:0000313" key="2">
    <source>
        <dbReference type="EMBL" id="ABD11150.1"/>
    </source>
</evidence>
<accession>Q2JC42</accession>
<proteinExistence type="predicted"/>
<reference evidence="2 3" key="1">
    <citation type="journal article" date="2007" name="Genome Res.">
        <title>Genome characteristics of facultatively symbiotic Frankia sp. strains reflect host range and host plant biogeography.</title>
        <authorList>
            <person name="Normand P."/>
            <person name="Lapierre P."/>
            <person name="Tisa L.S."/>
            <person name="Gogarten J.P."/>
            <person name="Alloisio N."/>
            <person name="Bagnarol E."/>
            <person name="Bassi C.A."/>
            <person name="Berry A.M."/>
            <person name="Bickhart D.M."/>
            <person name="Choisne N."/>
            <person name="Couloux A."/>
            <person name="Cournoyer B."/>
            <person name="Cruveiller S."/>
            <person name="Daubin V."/>
            <person name="Demange N."/>
            <person name="Francino M.P."/>
            <person name="Goltsman E."/>
            <person name="Huang Y."/>
            <person name="Kopp O.R."/>
            <person name="Labarre L."/>
            <person name="Lapidus A."/>
            <person name="Lavire C."/>
            <person name="Marechal J."/>
            <person name="Martinez M."/>
            <person name="Mastronunzio J.E."/>
            <person name="Mullin B.C."/>
            <person name="Niemann J."/>
            <person name="Pujic P."/>
            <person name="Rawnsley T."/>
            <person name="Rouy Z."/>
            <person name="Schenowitz C."/>
            <person name="Sellstedt A."/>
            <person name="Tavares F."/>
            <person name="Tomkins J.P."/>
            <person name="Vallenet D."/>
            <person name="Valverde C."/>
            <person name="Wall L.G."/>
            <person name="Wang Y."/>
            <person name="Medigue C."/>
            <person name="Benson D.R."/>
        </authorList>
    </citation>
    <scope>NUCLEOTIDE SEQUENCE [LARGE SCALE GENOMIC DNA]</scope>
    <source>
        <strain evidence="3">DSM 45818 / CECT 9043 / CcI3</strain>
    </source>
</reference>
<dbReference type="GO" id="GO:0008476">
    <property type="term" value="F:protein-tyrosine sulfotransferase activity"/>
    <property type="evidence" value="ECO:0007669"/>
    <property type="project" value="InterPro"/>
</dbReference>
<keyword evidence="3" id="KW-1185">Reference proteome</keyword>
<dbReference type="STRING" id="106370.Francci3_1774"/>
<organism evidence="2 3">
    <name type="scientific">Frankia casuarinae (strain DSM 45818 / CECT 9043 / HFP020203 / CcI3)</name>
    <dbReference type="NCBI Taxonomy" id="106370"/>
    <lineage>
        <taxon>Bacteria</taxon>
        <taxon>Bacillati</taxon>
        <taxon>Actinomycetota</taxon>
        <taxon>Actinomycetes</taxon>
        <taxon>Frankiales</taxon>
        <taxon>Frankiaceae</taxon>
        <taxon>Frankia</taxon>
    </lineage>
</organism>
<dbReference type="PANTHER" id="PTHR12788:SF10">
    <property type="entry name" value="PROTEIN-TYROSINE SULFOTRANSFERASE"/>
    <property type="match status" value="1"/>
</dbReference>
<protein>
    <submittedName>
        <fullName evidence="2">Sulfotransferase domain protein</fullName>
    </submittedName>
</protein>
<dbReference type="EMBL" id="CP000249">
    <property type="protein sequence ID" value="ABD11150.1"/>
    <property type="molecule type" value="Genomic_DNA"/>
</dbReference>
<keyword evidence="1" id="KW-0808">Transferase</keyword>
<gene>
    <name evidence="2" type="ordered locus">Francci3_1774</name>
</gene>
<dbReference type="KEGG" id="fra:Francci3_1774"/>
<dbReference type="HOGENOM" id="CLU_046916_1_0_11"/>
<dbReference type="OrthoDB" id="9777890at2"/>
<dbReference type="eggNOG" id="COG0615">
    <property type="taxonomic scope" value="Bacteria"/>
</dbReference>
<dbReference type="RefSeq" id="WP_011436212.1">
    <property type="nucleotide sequence ID" value="NZ_JENI01000091.1"/>
</dbReference>
<evidence type="ECO:0000313" key="3">
    <source>
        <dbReference type="Proteomes" id="UP000001937"/>
    </source>
</evidence>
<dbReference type="Proteomes" id="UP000001937">
    <property type="component" value="Chromosome"/>
</dbReference>
<name>Q2JC42_FRACC</name>
<evidence type="ECO:0000256" key="1">
    <source>
        <dbReference type="ARBA" id="ARBA00022679"/>
    </source>
</evidence>
<dbReference type="Pfam" id="PF13469">
    <property type="entry name" value="Sulfotransfer_3"/>
    <property type="match status" value="1"/>
</dbReference>
<dbReference type="SUPFAM" id="SSF52540">
    <property type="entry name" value="P-loop containing nucleoside triphosphate hydrolases"/>
    <property type="match status" value="1"/>
</dbReference>
<sequence>MSAAVPPPGSARPVLIIGTERSGSNLLRLMLDAHPAIAVPHPPHLMRYLAPLAASYGDLGVAANRTRLARDALRIVRAHLHPWPHPVDLARVVRESDASTFGVVAAIYEQYREAEDKPRWGCKSTFMVDHIDEVLRRYPDARFVWLVRDPLDVAASAKRAVFGPSMPYRMARLWLREQRCADAALARHGPAVVYLLRYEDLVTEPEGALNELCSFLGEPMHAGMLHHHLTSGARRIGALAESWRRAAQPVGADRIGAHRTGLTAAERRQVAAVAAPLARRLGYDHGSDADAAPEEVAPSMVAMALRSAGLRTVIEVRSLCRDRNYTRRLRRDATVRSLRLTAWARTRVPMELPQLRTR</sequence>
<dbReference type="PANTHER" id="PTHR12788">
    <property type="entry name" value="PROTEIN-TYROSINE SULFOTRANSFERASE 2"/>
    <property type="match status" value="1"/>
</dbReference>
<dbReference type="InterPro" id="IPR026634">
    <property type="entry name" value="TPST-like"/>
</dbReference>
<dbReference type="AlphaFoldDB" id="Q2JC42"/>
<dbReference type="Gene3D" id="3.40.50.300">
    <property type="entry name" value="P-loop containing nucleotide triphosphate hydrolases"/>
    <property type="match status" value="1"/>
</dbReference>